<dbReference type="PANTHER" id="PTHR31749:SF3">
    <property type="entry name" value="KINETOCHORE-ASSOCIATED PROTEIN NSL1 HOMOLOG"/>
    <property type="match status" value="1"/>
</dbReference>
<dbReference type="InterPro" id="IPR013950">
    <property type="entry name" value="Mis14/Nsl1"/>
</dbReference>
<evidence type="ECO:0000256" key="1">
    <source>
        <dbReference type="SAM" id="Coils"/>
    </source>
</evidence>
<dbReference type="Proteomes" id="UP001138500">
    <property type="component" value="Unassembled WGS sequence"/>
</dbReference>
<protein>
    <submittedName>
        <fullName evidence="3">Kinetochore protein Mis14 like</fullName>
    </submittedName>
</protein>
<keyword evidence="4" id="KW-1185">Reference proteome</keyword>
<evidence type="ECO:0000256" key="2">
    <source>
        <dbReference type="SAM" id="MobiDB-lite"/>
    </source>
</evidence>
<dbReference type="GO" id="GO:0000444">
    <property type="term" value="C:MIS12/MIND type complex"/>
    <property type="evidence" value="ECO:0007669"/>
    <property type="project" value="TreeGrafter"/>
</dbReference>
<comment type="caution">
    <text evidence="3">The sequence shown here is derived from an EMBL/GenBank/DDBJ whole genome shotgun (WGS) entry which is preliminary data.</text>
</comment>
<dbReference type="OrthoDB" id="2135762at2759"/>
<dbReference type="Pfam" id="PF08641">
    <property type="entry name" value="Mis14"/>
    <property type="match status" value="1"/>
</dbReference>
<feature type="compositionally biased region" description="Basic and acidic residues" evidence="2">
    <location>
        <begin position="11"/>
        <end position="23"/>
    </location>
</feature>
<keyword evidence="1" id="KW-0175">Coiled coil</keyword>
<dbReference type="GO" id="GO:0000070">
    <property type="term" value="P:mitotic sister chromatid segregation"/>
    <property type="evidence" value="ECO:0007669"/>
    <property type="project" value="InterPro"/>
</dbReference>
<proteinExistence type="predicted"/>
<accession>A0A9W7W259</accession>
<evidence type="ECO:0000313" key="3">
    <source>
        <dbReference type="EMBL" id="KAH9827543.1"/>
    </source>
</evidence>
<feature type="coiled-coil region" evidence="1">
    <location>
        <begin position="119"/>
        <end position="165"/>
    </location>
</feature>
<dbReference type="EMBL" id="RIBY02001868">
    <property type="protein sequence ID" value="KAH9827543.1"/>
    <property type="molecule type" value="Genomic_DNA"/>
</dbReference>
<feature type="compositionally biased region" description="Polar residues" evidence="2">
    <location>
        <begin position="1"/>
        <end position="10"/>
    </location>
</feature>
<reference evidence="3 4" key="1">
    <citation type="journal article" date="2018" name="IMA Fungus">
        <title>IMA Genome-F 10: Nine draft genome sequences of Claviceps purpurea s.lat., including C. arundinis, C. humidiphila, and C. cf. spartinae, pseudomolecules for the pitch canker pathogen Fusarium circinatum, draft genome of Davidsoniella eucalypti, Grosmannia galeiformis, Quambalaria eucalypti, and Teratosphaeria destructans.</title>
        <authorList>
            <person name="Wingfield B.D."/>
            <person name="Liu M."/>
            <person name="Nguyen H.D."/>
            <person name="Lane F.A."/>
            <person name="Morgan S.W."/>
            <person name="De Vos L."/>
            <person name="Wilken P.M."/>
            <person name="Duong T.A."/>
            <person name="Aylward J."/>
            <person name="Coetzee M.P."/>
            <person name="Dadej K."/>
            <person name="De Beer Z.W."/>
            <person name="Findlay W."/>
            <person name="Havenga M."/>
            <person name="Kolarik M."/>
            <person name="Menzies J.G."/>
            <person name="Naidoo K."/>
            <person name="Pochopski O."/>
            <person name="Shoukouhi P."/>
            <person name="Santana Q.C."/>
            <person name="Seifert K.A."/>
            <person name="Soal N."/>
            <person name="Steenkamp E.T."/>
            <person name="Tatham C.T."/>
            <person name="van der Nest M.A."/>
            <person name="Wingfield M.J."/>
        </authorList>
    </citation>
    <scope>NUCLEOTIDE SEQUENCE [LARGE SCALE GENOMIC DNA]</scope>
    <source>
        <strain evidence="3">CMW44962</strain>
    </source>
</reference>
<evidence type="ECO:0000313" key="4">
    <source>
        <dbReference type="Proteomes" id="UP001138500"/>
    </source>
</evidence>
<name>A0A9W7W259_9PEZI</name>
<gene>
    <name evidence="3" type="ORF">Tdes44962_MAKER02801</name>
</gene>
<feature type="region of interest" description="Disordered" evidence="2">
    <location>
        <begin position="1"/>
        <end position="23"/>
    </location>
</feature>
<reference evidence="3 4" key="2">
    <citation type="journal article" date="2021" name="Curr. Genet.">
        <title>Genetic response to nitrogen starvation in the aggressive Eucalyptus foliar pathogen Teratosphaeria destructans.</title>
        <authorList>
            <person name="Havenga M."/>
            <person name="Wingfield B.D."/>
            <person name="Wingfield M.J."/>
            <person name="Dreyer L.L."/>
            <person name="Roets F."/>
            <person name="Aylward J."/>
        </authorList>
    </citation>
    <scope>NUCLEOTIDE SEQUENCE [LARGE SCALE GENOMIC DNA]</scope>
    <source>
        <strain evidence="3">CMW44962</strain>
    </source>
</reference>
<sequence length="227" mass="25538">MNIFESNTPHSGDRETDAGHRRIELQSPADLKYIIANVSRTAREKIDKHLPPDAAPEGEDAMRKRVAELVDDYIKNTFAAAKDSLSINGLSSLEMESELAKAQEGQEIEAFDTKLAQRLQALAAQIDHQTLQLANLRKTAPTDTAKKYQREMEKAEIAHDAEMARVVEEKVAMAREMEVRSVEVEGLEEMERVWRRGIETVEELKGELGSTVERVERAKRAVEVLGE</sequence>
<dbReference type="PANTHER" id="PTHR31749">
    <property type="entry name" value="KINETOCHORE-ASSOCIATED PROTEIN NSL1 HOMOLOG"/>
    <property type="match status" value="1"/>
</dbReference>
<organism evidence="3 4">
    <name type="scientific">Teratosphaeria destructans</name>
    <dbReference type="NCBI Taxonomy" id="418781"/>
    <lineage>
        <taxon>Eukaryota</taxon>
        <taxon>Fungi</taxon>
        <taxon>Dikarya</taxon>
        <taxon>Ascomycota</taxon>
        <taxon>Pezizomycotina</taxon>
        <taxon>Dothideomycetes</taxon>
        <taxon>Dothideomycetidae</taxon>
        <taxon>Mycosphaerellales</taxon>
        <taxon>Teratosphaeriaceae</taxon>
        <taxon>Teratosphaeria</taxon>
    </lineage>
</organism>
<dbReference type="AlphaFoldDB" id="A0A9W7W259"/>